<protein>
    <recommendedName>
        <fullName evidence="2">DNA utilization protein HofO C-terminal domain-containing protein</fullName>
    </recommendedName>
</protein>
<name>A0ABX2WAX8_9ENTR</name>
<dbReference type="RefSeq" id="WP_064542830.1">
    <property type="nucleotide sequence ID" value="NZ_LXEQ01000024.1"/>
</dbReference>
<organism evidence="3 4">
    <name type="scientific">Buttiauxella ferragutiae ATCC 51602</name>
    <dbReference type="NCBI Taxonomy" id="1354252"/>
    <lineage>
        <taxon>Bacteria</taxon>
        <taxon>Pseudomonadati</taxon>
        <taxon>Pseudomonadota</taxon>
        <taxon>Gammaproteobacteria</taxon>
        <taxon>Enterobacterales</taxon>
        <taxon>Enterobacteriaceae</taxon>
        <taxon>Buttiauxella</taxon>
    </lineage>
</organism>
<dbReference type="InterPro" id="IPR057522">
    <property type="entry name" value="HofO_C"/>
</dbReference>
<keyword evidence="1" id="KW-0812">Transmembrane</keyword>
<evidence type="ECO:0000313" key="3">
    <source>
        <dbReference type="EMBL" id="OAT29839.1"/>
    </source>
</evidence>
<reference evidence="3 4" key="1">
    <citation type="submission" date="2016-04" db="EMBL/GenBank/DDBJ databases">
        <title>ATOL: Assembling a taxonomically balanced genome-scale reconstruction of the evolutionary history of the Enterobacteriaceae.</title>
        <authorList>
            <person name="Plunkett G.III."/>
            <person name="Neeno-Eckwall E.C."/>
            <person name="Glasner J.D."/>
            <person name="Perna N.T."/>
        </authorList>
    </citation>
    <scope>NUCLEOTIDE SEQUENCE [LARGE SCALE GENOMIC DNA]</scope>
    <source>
        <strain evidence="3 4">ATCC 51602</strain>
    </source>
</reference>
<feature type="transmembrane region" description="Helical" evidence="1">
    <location>
        <begin position="12"/>
        <end position="37"/>
    </location>
</feature>
<gene>
    <name evidence="3" type="ORF">M976_01205</name>
</gene>
<evidence type="ECO:0000259" key="2">
    <source>
        <dbReference type="Pfam" id="PF25319"/>
    </source>
</evidence>
<dbReference type="Proteomes" id="UP000078407">
    <property type="component" value="Unassembled WGS sequence"/>
</dbReference>
<dbReference type="Pfam" id="PF25319">
    <property type="entry name" value="HofO"/>
    <property type="match status" value="1"/>
</dbReference>
<evidence type="ECO:0000313" key="4">
    <source>
        <dbReference type="Proteomes" id="UP000078407"/>
    </source>
</evidence>
<dbReference type="EMBL" id="LXEQ01000024">
    <property type="protein sequence ID" value="OAT29839.1"/>
    <property type="molecule type" value="Genomic_DNA"/>
</dbReference>
<keyword evidence="4" id="KW-1185">Reference proteome</keyword>
<feature type="domain" description="DNA utilization protein HofO C-terminal" evidence="2">
    <location>
        <begin position="82"/>
        <end position="153"/>
    </location>
</feature>
<evidence type="ECO:0000256" key="1">
    <source>
        <dbReference type="SAM" id="Phobius"/>
    </source>
</evidence>
<sequence>MPWLIERWFSGAHWVRVVTFTTLSSMVILAVWLLLVVPQHSQIQQLRANSMKASQQLALLRHKIRQLAAHEQPVMSSNSPVFSVVEFVRQADGQLVKWQPEERSAVLTMLVPWEKLPGLFIWLAEYRVVADHSFTITAQGELLNLVLGMEFADDP</sequence>
<accession>A0ABX2WAX8</accession>
<comment type="caution">
    <text evidence="3">The sequence shown here is derived from an EMBL/GenBank/DDBJ whole genome shotgun (WGS) entry which is preliminary data.</text>
</comment>
<proteinExistence type="predicted"/>
<keyword evidence="1" id="KW-1133">Transmembrane helix</keyword>
<keyword evidence="1" id="KW-0472">Membrane</keyword>